<keyword evidence="5" id="KW-0256">Endoplasmic reticulum</keyword>
<evidence type="ECO:0000256" key="4">
    <source>
        <dbReference type="ARBA" id="ARBA00023136"/>
    </source>
</evidence>
<proteinExistence type="inferred from homology"/>
<comment type="caution">
    <text evidence="7">The sequence shown here is derived from an EMBL/GenBank/DDBJ whole genome shotgun (WGS) entry which is preliminary data.</text>
</comment>
<evidence type="ECO:0000313" key="7">
    <source>
        <dbReference type="EMBL" id="KAF5377854.1"/>
    </source>
</evidence>
<dbReference type="Proteomes" id="UP000565441">
    <property type="component" value="Unassembled WGS sequence"/>
</dbReference>
<dbReference type="GO" id="GO:0005789">
    <property type="term" value="C:endoplasmic reticulum membrane"/>
    <property type="evidence" value="ECO:0007669"/>
    <property type="project" value="UniProtKB-SubCell"/>
</dbReference>
<feature type="transmembrane region" description="Helical" evidence="5">
    <location>
        <begin position="95"/>
        <end position="112"/>
    </location>
</feature>
<dbReference type="AlphaFoldDB" id="A0A8H5H6Y7"/>
<keyword evidence="8" id="KW-1185">Reference proteome</keyword>
<evidence type="ECO:0000313" key="8">
    <source>
        <dbReference type="Proteomes" id="UP000565441"/>
    </source>
</evidence>
<evidence type="ECO:0000256" key="2">
    <source>
        <dbReference type="ARBA" id="ARBA00022692"/>
    </source>
</evidence>
<reference evidence="7 8" key="1">
    <citation type="journal article" date="2020" name="ISME J.">
        <title>Uncovering the hidden diversity of litter-decomposition mechanisms in mushroom-forming fungi.</title>
        <authorList>
            <person name="Floudas D."/>
            <person name="Bentzer J."/>
            <person name="Ahren D."/>
            <person name="Johansson T."/>
            <person name="Persson P."/>
            <person name="Tunlid A."/>
        </authorList>
    </citation>
    <scope>NUCLEOTIDE SEQUENCE [LARGE SCALE GENOMIC DNA]</scope>
    <source>
        <strain evidence="7 8">CBS 661.87</strain>
    </source>
</reference>
<accession>A0A8H5H6Y7</accession>
<dbReference type="InterPro" id="IPR007269">
    <property type="entry name" value="ICMT_MeTrfase"/>
</dbReference>
<dbReference type="Gene3D" id="1.20.120.1630">
    <property type="match status" value="1"/>
</dbReference>
<keyword evidence="4 5" id="KW-0472">Membrane</keyword>
<feature type="transmembrane region" description="Helical" evidence="5">
    <location>
        <begin position="150"/>
        <end position="171"/>
    </location>
</feature>
<keyword evidence="2 5" id="KW-0812">Transmembrane</keyword>
<dbReference type="EMBL" id="JAACJP010000022">
    <property type="protein sequence ID" value="KAF5377854.1"/>
    <property type="molecule type" value="Genomic_DNA"/>
</dbReference>
<keyword evidence="5" id="KW-0489">Methyltransferase</keyword>
<dbReference type="Pfam" id="PF04140">
    <property type="entry name" value="ICMT"/>
    <property type="match status" value="1"/>
</dbReference>
<evidence type="ECO:0000256" key="3">
    <source>
        <dbReference type="ARBA" id="ARBA00022989"/>
    </source>
</evidence>
<sequence length="238" mass="26494">MSLLKLPLLATVAWGIHTTMTAPNPPPTVEERLPPTGIEHLVPVVPSTSKVLFWTASLAEMATIIANHLPTHTLSQHILRLLVRTPPSTASNLRTTFPFLLGWSLALAGALLRRHCYRTLDTKFTFELSIRKDHRLVTHGPYAYVRHPSYTGALIAGAGTLMCLLAPGSWLRECSGLWRWDASGTSVVLGVFVAGAAVARRALAGRMRREDEMLRARFGEEWERWAMKVPWRLVPGLY</sequence>
<dbReference type="GO" id="GO:0004671">
    <property type="term" value="F:protein C-terminal S-isoprenylcysteine carboxyl O-methyltransferase activity"/>
    <property type="evidence" value="ECO:0007669"/>
    <property type="project" value="UniProtKB-EC"/>
</dbReference>
<protein>
    <recommendedName>
        <fullName evidence="5">Protein-S-isoprenylcysteine O-methyltransferase</fullName>
        <ecNumber evidence="5">2.1.1.100</ecNumber>
    </recommendedName>
</protein>
<dbReference type="OrthoDB" id="422086at2759"/>
<dbReference type="EC" id="2.1.1.100" evidence="5"/>
<evidence type="ECO:0000256" key="6">
    <source>
        <dbReference type="SAM" id="SignalP"/>
    </source>
</evidence>
<dbReference type="GO" id="GO:0032259">
    <property type="term" value="P:methylation"/>
    <property type="evidence" value="ECO:0007669"/>
    <property type="project" value="UniProtKB-KW"/>
</dbReference>
<keyword evidence="3 5" id="KW-1133">Transmembrane helix</keyword>
<feature type="signal peptide" evidence="6">
    <location>
        <begin position="1"/>
        <end position="21"/>
    </location>
</feature>
<comment type="subcellular location">
    <subcellularLocation>
        <location evidence="5">Endoplasmic reticulum membrane</location>
        <topology evidence="5">Multi-pass membrane protein</topology>
    </subcellularLocation>
    <subcellularLocation>
        <location evidence="1">Membrane</location>
        <topology evidence="1">Multi-pass membrane protein</topology>
    </subcellularLocation>
</comment>
<dbReference type="PANTHER" id="PTHR12714:SF9">
    <property type="entry name" value="PROTEIN-S-ISOPRENYLCYSTEINE O-METHYLTRANSFERASE"/>
    <property type="match status" value="1"/>
</dbReference>
<feature type="chain" id="PRO_5034287571" description="Protein-S-isoprenylcysteine O-methyltransferase" evidence="6">
    <location>
        <begin position="22"/>
        <end position="238"/>
    </location>
</feature>
<comment type="catalytic activity">
    <reaction evidence="5">
        <text>[protein]-C-terminal S-[(2E,6E)-farnesyl]-L-cysteine + S-adenosyl-L-methionine = [protein]-C-terminal S-[(2E,6E)-farnesyl]-L-cysteine methyl ester + S-adenosyl-L-homocysteine</text>
        <dbReference type="Rhea" id="RHEA:21672"/>
        <dbReference type="Rhea" id="RHEA-COMP:12125"/>
        <dbReference type="Rhea" id="RHEA-COMP:12126"/>
        <dbReference type="ChEBI" id="CHEBI:57856"/>
        <dbReference type="ChEBI" id="CHEBI:59789"/>
        <dbReference type="ChEBI" id="CHEBI:90510"/>
        <dbReference type="ChEBI" id="CHEBI:90511"/>
        <dbReference type="EC" id="2.1.1.100"/>
    </reaction>
</comment>
<dbReference type="PANTHER" id="PTHR12714">
    <property type="entry name" value="PROTEIN-S ISOPRENYLCYSTEINE O-METHYLTRANSFERASE"/>
    <property type="match status" value="1"/>
</dbReference>
<gene>
    <name evidence="7" type="ORF">D9615_006827</name>
</gene>
<comment type="caution">
    <text evidence="5">Lacks conserved residue(s) required for the propagation of feature annotation.</text>
</comment>
<comment type="similarity">
    <text evidence="5">Belongs to the class VI-like SAM-binding methyltransferase superfamily. Isoprenylcysteine carboxyl methyltransferase family.</text>
</comment>
<keyword evidence="6" id="KW-0732">Signal</keyword>
<organism evidence="7 8">
    <name type="scientific">Tricholomella constricta</name>
    <dbReference type="NCBI Taxonomy" id="117010"/>
    <lineage>
        <taxon>Eukaryota</taxon>
        <taxon>Fungi</taxon>
        <taxon>Dikarya</taxon>
        <taxon>Basidiomycota</taxon>
        <taxon>Agaricomycotina</taxon>
        <taxon>Agaricomycetes</taxon>
        <taxon>Agaricomycetidae</taxon>
        <taxon>Agaricales</taxon>
        <taxon>Tricholomatineae</taxon>
        <taxon>Lyophyllaceae</taxon>
        <taxon>Tricholomella</taxon>
    </lineage>
</organism>
<feature type="transmembrane region" description="Helical" evidence="5">
    <location>
        <begin position="177"/>
        <end position="199"/>
    </location>
</feature>
<name>A0A8H5H6Y7_9AGAR</name>
<keyword evidence="5" id="KW-0808">Transferase</keyword>
<evidence type="ECO:0000256" key="1">
    <source>
        <dbReference type="ARBA" id="ARBA00004141"/>
    </source>
</evidence>
<keyword evidence="5" id="KW-0949">S-adenosyl-L-methionine</keyword>
<evidence type="ECO:0000256" key="5">
    <source>
        <dbReference type="RuleBase" id="RU362022"/>
    </source>
</evidence>